<keyword evidence="2" id="KW-0472">Membrane</keyword>
<proteinExistence type="predicted"/>
<dbReference type="InterPro" id="IPR017850">
    <property type="entry name" value="Alkaline_phosphatase_core_sf"/>
</dbReference>
<dbReference type="Gene3D" id="3.40.720.10">
    <property type="entry name" value="Alkaline Phosphatase, subunit A"/>
    <property type="match status" value="1"/>
</dbReference>
<sequence>MVATWLGNLLIRGFGVMTLTPDAQHATVITSAHEWMLWLWYGARYDILLSSWGMLAWLLPLAIGRGMFASTPAMRTAFVAGVALWFVTVNVAGLAEHFYVRYFGVPFGPQIFSIYDDDIGIAMDAAAHLLPVGTALLCAVGLALLQTWCTLRLTLVPHRQATWRDAIAQIAVVSTLLVVACGKPASQLTTQEGVSVARRPILDDLLVNTPVRLYLAFRQSREVHERADTPNRALKSHGFDDAAALARALGVDSPRDEGDESNASNESSEGNANDEEHAYDPTAALQHAAWHRTPPNAMLAAHPPHVVFGLMEGWGGYGLSLDADSFPIAGAMRRHLDAGWWFRHAVAARSDTISTLEHLLINSGSQSLMLTDDTRPVSFTSAAARPFQQKGYRTVFVYGGARTWRHIDRVMRQQGFDEVITRRYRRALSARRHGHLRRVRRLSLALRARHARRGRRPRPAAVRFRTDDE</sequence>
<evidence type="ECO:0000256" key="2">
    <source>
        <dbReference type="SAM" id="Phobius"/>
    </source>
</evidence>
<feature type="transmembrane region" description="Helical" evidence="2">
    <location>
        <begin position="76"/>
        <end position="99"/>
    </location>
</feature>
<feature type="region of interest" description="Disordered" evidence="1">
    <location>
        <begin position="252"/>
        <end position="275"/>
    </location>
</feature>
<keyword evidence="4" id="KW-1185">Reference proteome</keyword>
<organism evidence="3 4">
    <name type="scientific">Pandoraea aquatica</name>
    <dbReference type="NCBI Taxonomy" id="2508290"/>
    <lineage>
        <taxon>Bacteria</taxon>
        <taxon>Pseudomonadati</taxon>
        <taxon>Pseudomonadota</taxon>
        <taxon>Betaproteobacteria</taxon>
        <taxon>Burkholderiales</taxon>
        <taxon>Burkholderiaceae</taxon>
        <taxon>Pandoraea</taxon>
    </lineage>
</organism>
<dbReference type="Proteomes" id="UP000366819">
    <property type="component" value="Unassembled WGS sequence"/>
</dbReference>
<keyword evidence="2" id="KW-1133">Transmembrane helix</keyword>
<evidence type="ECO:0000256" key="1">
    <source>
        <dbReference type="SAM" id="MobiDB-lite"/>
    </source>
</evidence>
<keyword evidence="2" id="KW-0812">Transmembrane</keyword>
<feature type="compositionally biased region" description="Low complexity" evidence="1">
    <location>
        <begin position="261"/>
        <end position="271"/>
    </location>
</feature>
<dbReference type="EMBL" id="CABPSN010000002">
    <property type="protein sequence ID" value="VVE00260.1"/>
    <property type="molecule type" value="Genomic_DNA"/>
</dbReference>
<dbReference type="AlphaFoldDB" id="A0A5E4UPG9"/>
<accession>A0A5E4UPG9</accession>
<evidence type="ECO:0000313" key="3">
    <source>
        <dbReference type="EMBL" id="VVE00260.1"/>
    </source>
</evidence>
<name>A0A5E4UPG9_9BURK</name>
<evidence type="ECO:0000313" key="4">
    <source>
        <dbReference type="Proteomes" id="UP000366819"/>
    </source>
</evidence>
<protein>
    <recommendedName>
        <fullName evidence="5">Sulfatase</fullName>
    </recommendedName>
</protein>
<feature type="transmembrane region" description="Helical" evidence="2">
    <location>
        <begin position="45"/>
        <end position="64"/>
    </location>
</feature>
<reference evidence="3 4" key="1">
    <citation type="submission" date="2019-08" db="EMBL/GenBank/DDBJ databases">
        <authorList>
            <person name="Peeters C."/>
        </authorList>
    </citation>
    <scope>NUCLEOTIDE SEQUENCE [LARGE SCALE GENOMIC DNA]</scope>
    <source>
        <strain evidence="3 4">LMG 31011</strain>
    </source>
</reference>
<gene>
    <name evidence="3" type="ORF">PAQ31011_02103</name>
</gene>
<evidence type="ECO:0008006" key="5">
    <source>
        <dbReference type="Google" id="ProtNLM"/>
    </source>
</evidence>